<keyword evidence="3" id="KW-1185">Reference proteome</keyword>
<protein>
    <submittedName>
        <fullName evidence="2">Uncharacterized protein</fullName>
    </submittedName>
</protein>
<gene>
    <name evidence="2" type="ORF">M3P09_04160</name>
</gene>
<dbReference type="RefSeq" id="WP_249972139.1">
    <property type="nucleotide sequence ID" value="NZ_JAMFLZ010000002.1"/>
</dbReference>
<proteinExistence type="predicted"/>
<feature type="transmembrane region" description="Helical" evidence="1">
    <location>
        <begin position="28"/>
        <end position="45"/>
    </location>
</feature>
<evidence type="ECO:0000313" key="3">
    <source>
        <dbReference type="Proteomes" id="UP001165381"/>
    </source>
</evidence>
<feature type="transmembrane region" description="Helical" evidence="1">
    <location>
        <begin position="5"/>
        <end position="22"/>
    </location>
</feature>
<keyword evidence="1" id="KW-0812">Transmembrane</keyword>
<comment type="caution">
    <text evidence="2">The sequence shown here is derived from an EMBL/GenBank/DDBJ whole genome shotgun (WGS) entry which is preliminary data.</text>
</comment>
<accession>A0ABT0QB18</accession>
<keyword evidence="1" id="KW-1133">Transmembrane helix</keyword>
<reference evidence="2" key="1">
    <citation type="submission" date="2022-05" db="EMBL/GenBank/DDBJ databases">
        <authorList>
            <person name="Park J.-S."/>
        </authorList>
    </citation>
    <scope>NUCLEOTIDE SEQUENCE</scope>
    <source>
        <strain evidence="2">2012CJ34-3</strain>
    </source>
</reference>
<dbReference type="Proteomes" id="UP001165381">
    <property type="component" value="Unassembled WGS sequence"/>
</dbReference>
<evidence type="ECO:0000256" key="1">
    <source>
        <dbReference type="SAM" id="Phobius"/>
    </source>
</evidence>
<evidence type="ECO:0000313" key="2">
    <source>
        <dbReference type="EMBL" id="MCL6294172.1"/>
    </source>
</evidence>
<name>A0ABT0QB18_9FLAO</name>
<dbReference type="EMBL" id="JAMFLZ010000002">
    <property type="protein sequence ID" value="MCL6294172.1"/>
    <property type="molecule type" value="Genomic_DNA"/>
</dbReference>
<organism evidence="2 3">
    <name type="scientific">Jejuia spongiicola</name>
    <dbReference type="NCBI Taxonomy" id="2942207"/>
    <lineage>
        <taxon>Bacteria</taxon>
        <taxon>Pseudomonadati</taxon>
        <taxon>Bacteroidota</taxon>
        <taxon>Flavobacteriia</taxon>
        <taxon>Flavobacteriales</taxon>
        <taxon>Flavobacteriaceae</taxon>
        <taxon>Jejuia</taxon>
    </lineage>
</organism>
<sequence>MKKVVIVTIVMVILIVNIDLVLMVDDYFKAIMLFVLAGILSIYEYKREKKMAR</sequence>
<keyword evidence="1" id="KW-0472">Membrane</keyword>